<feature type="coiled-coil region" evidence="1">
    <location>
        <begin position="88"/>
        <end position="122"/>
    </location>
</feature>
<name>A0AAV0Z7A1_VICFA</name>
<sequence length="130" mass="14527">MVLTHEMGQSTIIVVDFSIKEPLHSSFPVKKGQGNSLSTLVEGGSPKRARLEKGGEQDSFFADASCTLFRVKSFISIVVVGHDDVLGSHEHSREQDELRERCEALEQENHDTEKELDKLRENANDNLLCC</sequence>
<reference evidence="2 3" key="1">
    <citation type="submission" date="2023-01" db="EMBL/GenBank/DDBJ databases">
        <authorList>
            <person name="Kreplak J."/>
        </authorList>
    </citation>
    <scope>NUCLEOTIDE SEQUENCE [LARGE SCALE GENOMIC DNA]</scope>
</reference>
<keyword evidence="1" id="KW-0175">Coiled coil</keyword>
<evidence type="ECO:0000313" key="3">
    <source>
        <dbReference type="Proteomes" id="UP001157006"/>
    </source>
</evidence>
<gene>
    <name evidence="2" type="ORF">VFH_I030640</name>
</gene>
<dbReference type="EMBL" id="OX451735">
    <property type="protein sequence ID" value="CAI8592260.1"/>
    <property type="molecule type" value="Genomic_DNA"/>
</dbReference>
<proteinExistence type="predicted"/>
<accession>A0AAV0Z7A1</accession>
<evidence type="ECO:0000313" key="2">
    <source>
        <dbReference type="EMBL" id="CAI8592260.1"/>
    </source>
</evidence>
<dbReference type="AlphaFoldDB" id="A0AAV0Z7A1"/>
<keyword evidence="3" id="KW-1185">Reference proteome</keyword>
<organism evidence="2 3">
    <name type="scientific">Vicia faba</name>
    <name type="common">Broad bean</name>
    <name type="synonym">Faba vulgaris</name>
    <dbReference type="NCBI Taxonomy" id="3906"/>
    <lineage>
        <taxon>Eukaryota</taxon>
        <taxon>Viridiplantae</taxon>
        <taxon>Streptophyta</taxon>
        <taxon>Embryophyta</taxon>
        <taxon>Tracheophyta</taxon>
        <taxon>Spermatophyta</taxon>
        <taxon>Magnoliopsida</taxon>
        <taxon>eudicotyledons</taxon>
        <taxon>Gunneridae</taxon>
        <taxon>Pentapetalae</taxon>
        <taxon>rosids</taxon>
        <taxon>fabids</taxon>
        <taxon>Fabales</taxon>
        <taxon>Fabaceae</taxon>
        <taxon>Papilionoideae</taxon>
        <taxon>50 kb inversion clade</taxon>
        <taxon>NPAAA clade</taxon>
        <taxon>Hologalegina</taxon>
        <taxon>IRL clade</taxon>
        <taxon>Fabeae</taxon>
        <taxon>Vicia</taxon>
    </lineage>
</organism>
<protein>
    <submittedName>
        <fullName evidence="2">Uncharacterized protein</fullName>
    </submittedName>
</protein>
<evidence type="ECO:0000256" key="1">
    <source>
        <dbReference type="SAM" id="Coils"/>
    </source>
</evidence>
<dbReference type="Proteomes" id="UP001157006">
    <property type="component" value="Chromosome 1S"/>
</dbReference>